<feature type="region of interest" description="Disordered" evidence="1">
    <location>
        <begin position="59"/>
        <end position="80"/>
    </location>
</feature>
<protein>
    <submittedName>
        <fullName evidence="2">Uncharacterized protein</fullName>
    </submittedName>
</protein>
<organism evidence="2">
    <name type="scientific">marine sediment metagenome</name>
    <dbReference type="NCBI Taxonomy" id="412755"/>
    <lineage>
        <taxon>unclassified sequences</taxon>
        <taxon>metagenomes</taxon>
        <taxon>ecological metagenomes</taxon>
    </lineage>
</organism>
<comment type="caution">
    <text evidence="2">The sequence shown here is derived from an EMBL/GenBank/DDBJ whole genome shotgun (WGS) entry which is preliminary data.</text>
</comment>
<dbReference type="AlphaFoldDB" id="X0WJI7"/>
<feature type="non-terminal residue" evidence="2">
    <location>
        <position position="1"/>
    </location>
</feature>
<accession>X0WJI7</accession>
<evidence type="ECO:0000256" key="1">
    <source>
        <dbReference type="SAM" id="MobiDB-lite"/>
    </source>
</evidence>
<proteinExistence type="predicted"/>
<name>X0WJI7_9ZZZZ</name>
<gene>
    <name evidence="2" type="ORF">S01H1_41358</name>
</gene>
<reference evidence="2" key="1">
    <citation type="journal article" date="2014" name="Front. Microbiol.">
        <title>High frequency of phylogenetically diverse reductive dehalogenase-homologous genes in deep subseafloor sedimentary metagenomes.</title>
        <authorList>
            <person name="Kawai M."/>
            <person name="Futagami T."/>
            <person name="Toyoda A."/>
            <person name="Takaki Y."/>
            <person name="Nishi S."/>
            <person name="Hori S."/>
            <person name="Arai W."/>
            <person name="Tsubouchi T."/>
            <person name="Morono Y."/>
            <person name="Uchiyama I."/>
            <person name="Ito T."/>
            <person name="Fujiyama A."/>
            <person name="Inagaki F."/>
            <person name="Takami H."/>
        </authorList>
    </citation>
    <scope>NUCLEOTIDE SEQUENCE</scope>
    <source>
        <strain evidence="2">Expedition CK06-06</strain>
    </source>
</reference>
<feature type="compositionally biased region" description="Basic and acidic residues" evidence="1">
    <location>
        <begin position="68"/>
        <end position="80"/>
    </location>
</feature>
<dbReference type="EMBL" id="BARS01026229">
    <property type="protein sequence ID" value="GAG12851.1"/>
    <property type="molecule type" value="Genomic_DNA"/>
</dbReference>
<evidence type="ECO:0000313" key="2">
    <source>
        <dbReference type="EMBL" id="GAG12851.1"/>
    </source>
</evidence>
<sequence length="98" mass="11911">FNWQYSVKKDGCIFRNLSKHGDFTLLVDLTMETKNLKFYVVPTYRINEWLKKDFKEWVSTPGKNNRPHNPENKKRNLSQEKYAKELGKCLNKWEKLWE</sequence>